<keyword evidence="2" id="KW-1185">Reference proteome</keyword>
<evidence type="ECO:0000313" key="2">
    <source>
        <dbReference type="Proteomes" id="UP000278627"/>
    </source>
</evidence>
<sequence length="73" mass="8235">MDAYSALRCCLNVENNFNKMNSTDPLSVGGNIQGTQDDTPRKVDTFMQVNDTFFHSSNRISANEYGNKHKCNE</sequence>
<proteinExistence type="predicted"/>
<evidence type="ECO:0000313" key="3">
    <source>
        <dbReference type="WBParaSite" id="BPAG_0001283401-mRNA-1"/>
    </source>
</evidence>
<dbReference type="WBParaSite" id="BPAG_0001283401-mRNA-1">
    <property type="protein sequence ID" value="BPAG_0001283401-mRNA-1"/>
    <property type="gene ID" value="BPAG_0001283401"/>
</dbReference>
<reference evidence="1 2" key="2">
    <citation type="submission" date="2018-11" db="EMBL/GenBank/DDBJ databases">
        <authorList>
            <consortium name="Pathogen Informatics"/>
        </authorList>
    </citation>
    <scope>NUCLEOTIDE SEQUENCE [LARGE SCALE GENOMIC DNA]</scope>
</reference>
<gene>
    <name evidence="1" type="ORF">BPAG_LOCUS12762</name>
</gene>
<organism evidence="3">
    <name type="scientific">Brugia pahangi</name>
    <name type="common">Filarial nematode worm</name>
    <dbReference type="NCBI Taxonomy" id="6280"/>
    <lineage>
        <taxon>Eukaryota</taxon>
        <taxon>Metazoa</taxon>
        <taxon>Ecdysozoa</taxon>
        <taxon>Nematoda</taxon>
        <taxon>Chromadorea</taxon>
        <taxon>Rhabditida</taxon>
        <taxon>Spirurina</taxon>
        <taxon>Spiruromorpha</taxon>
        <taxon>Filarioidea</taxon>
        <taxon>Onchocercidae</taxon>
        <taxon>Brugia</taxon>
    </lineage>
</organism>
<dbReference type="EMBL" id="UZAD01013319">
    <property type="protein sequence ID" value="VDN93948.1"/>
    <property type="molecule type" value="Genomic_DNA"/>
</dbReference>
<protein>
    <submittedName>
        <fullName evidence="1 3">Uncharacterized protein</fullName>
    </submittedName>
</protein>
<name>A0A0N4TVD4_BRUPA</name>
<accession>A0A0N4TVD4</accession>
<evidence type="ECO:0000313" key="1">
    <source>
        <dbReference type="EMBL" id="VDN93948.1"/>
    </source>
</evidence>
<dbReference type="AlphaFoldDB" id="A0A0N4TVD4"/>
<reference evidence="3" key="1">
    <citation type="submission" date="2017-02" db="UniProtKB">
        <authorList>
            <consortium name="WormBaseParasite"/>
        </authorList>
    </citation>
    <scope>IDENTIFICATION</scope>
</reference>
<dbReference type="Proteomes" id="UP000278627">
    <property type="component" value="Unassembled WGS sequence"/>
</dbReference>